<feature type="binding site" evidence="11">
    <location>
        <position position="113"/>
    </location>
    <ligand>
        <name>ATP</name>
        <dbReference type="ChEBI" id="CHEBI:30616"/>
    </ligand>
</feature>
<evidence type="ECO:0000313" key="15">
    <source>
        <dbReference type="EMBL" id="KAL3810674.1"/>
    </source>
</evidence>
<feature type="compositionally biased region" description="Basic and acidic residues" evidence="13">
    <location>
        <begin position="1"/>
        <end position="13"/>
    </location>
</feature>
<dbReference type="Gene3D" id="3.30.200.20">
    <property type="entry name" value="Phosphorylase Kinase, domain 1"/>
    <property type="match status" value="1"/>
</dbReference>
<dbReference type="Gene3D" id="1.10.510.10">
    <property type="entry name" value="Transferase(Phosphotransferase) domain 1"/>
    <property type="match status" value="1"/>
</dbReference>
<dbReference type="InterPro" id="IPR050108">
    <property type="entry name" value="CDK"/>
</dbReference>
<keyword evidence="16" id="KW-1185">Reference proteome</keyword>
<dbReference type="InterPro" id="IPR017441">
    <property type="entry name" value="Protein_kinase_ATP_BS"/>
</dbReference>
<comment type="similarity">
    <text evidence="1">Belongs to the protein kinase superfamily. CMGC Ser/Thr protein kinase family. CDC2/CDKX subfamily.</text>
</comment>
<comment type="caution">
    <text evidence="15">The sequence shown here is derived from an EMBL/GenBank/DDBJ whole genome shotgun (WGS) entry which is preliminary data.</text>
</comment>
<keyword evidence="5" id="KW-0418">Kinase</keyword>
<dbReference type="InterPro" id="IPR011009">
    <property type="entry name" value="Kinase-like_dom_sf"/>
</dbReference>
<evidence type="ECO:0000256" key="11">
    <source>
        <dbReference type="PROSITE-ProRule" id="PRU10141"/>
    </source>
</evidence>
<dbReference type="InterPro" id="IPR000719">
    <property type="entry name" value="Prot_kinase_dom"/>
</dbReference>
<feature type="region of interest" description="Disordered" evidence="13">
    <location>
        <begin position="1"/>
        <end position="32"/>
    </location>
</feature>
<name>A0ABD3RD23_9STRA</name>
<feature type="domain" description="Protein kinase" evidence="14">
    <location>
        <begin position="84"/>
        <end position="431"/>
    </location>
</feature>
<evidence type="ECO:0000313" key="16">
    <source>
        <dbReference type="Proteomes" id="UP001530377"/>
    </source>
</evidence>
<sequence>MNGSNGKERKGGGDDDDDDDDDGDEGRSEFGGEALCDRGMTVVNWKHSRIPELARALGCGIRQGCPKKYNSEDFDTMWLITFQYTLVDRIGEGTYGVVYRALDRITGDVVALKRCLPHHESSDGFPLTTLREVTILRELDRMGGRDHGIIGLRDVAVSSSRSGVFLVFEYAQHDLATLVDDHHAKHGRSPFKPSEVKRLTLQLLDALHFLHSRHILHRDLKLSNLLYDHRGMLRVADFGLARRVGGSCVSSSVGGVHGGHRRRLRGGERGVDGDVITHSYDDDDYDDYDIASCRLTPKVASLWYRPPELLLGAERYDQGVDIWGAGCVMGELLRGRPLMDGKTEMDQLSKMFAFLGPPSSEDWPGLHELPLFKSGEIEIPKRWQVNNDGLHLLDVFRDWGCPPGIRLLMGLLKYDPSSRLTASEALATDYFTTMPAPTPLSLMPMFPTKHSKLSH</sequence>
<dbReference type="PROSITE" id="PS00107">
    <property type="entry name" value="PROTEIN_KINASE_ATP"/>
    <property type="match status" value="1"/>
</dbReference>
<keyword evidence="2 12" id="KW-0723">Serine/threonine-protein kinase</keyword>
<dbReference type="GO" id="GO:0005524">
    <property type="term" value="F:ATP binding"/>
    <property type="evidence" value="ECO:0007669"/>
    <property type="project" value="UniProtKB-UniRule"/>
</dbReference>
<dbReference type="PROSITE" id="PS00108">
    <property type="entry name" value="PROTEIN_KINASE_ST"/>
    <property type="match status" value="1"/>
</dbReference>
<evidence type="ECO:0000256" key="7">
    <source>
        <dbReference type="ARBA" id="ARBA00038543"/>
    </source>
</evidence>
<evidence type="ECO:0000256" key="12">
    <source>
        <dbReference type="RuleBase" id="RU000304"/>
    </source>
</evidence>
<gene>
    <name evidence="15" type="ORF">ACHAXA_003278</name>
</gene>
<evidence type="ECO:0000256" key="8">
    <source>
        <dbReference type="ARBA" id="ARBA00039612"/>
    </source>
</evidence>
<dbReference type="EMBL" id="JALLPB020000312">
    <property type="protein sequence ID" value="KAL3810674.1"/>
    <property type="molecule type" value="Genomic_DNA"/>
</dbReference>
<dbReference type="SUPFAM" id="SSF56112">
    <property type="entry name" value="Protein kinase-like (PK-like)"/>
    <property type="match status" value="1"/>
</dbReference>
<keyword evidence="6 11" id="KW-0067">ATP-binding</keyword>
<accession>A0ABD3RD23</accession>
<dbReference type="AlphaFoldDB" id="A0ABD3RD23"/>
<dbReference type="PROSITE" id="PS50011">
    <property type="entry name" value="PROTEIN_KINASE_DOM"/>
    <property type="match status" value="1"/>
</dbReference>
<dbReference type="GO" id="GO:0004674">
    <property type="term" value="F:protein serine/threonine kinase activity"/>
    <property type="evidence" value="ECO:0007669"/>
    <property type="project" value="UniProtKB-KW"/>
</dbReference>
<dbReference type="SMART" id="SM00220">
    <property type="entry name" value="S_TKc"/>
    <property type="match status" value="1"/>
</dbReference>
<keyword evidence="4 11" id="KW-0547">Nucleotide-binding</keyword>
<feature type="compositionally biased region" description="Acidic residues" evidence="13">
    <location>
        <begin position="14"/>
        <end position="24"/>
    </location>
</feature>
<comment type="subunit">
    <text evidence="7">May form a complex composed of at least the catalytic subunit CRK2 and a cyclin.</text>
</comment>
<evidence type="ECO:0000259" key="14">
    <source>
        <dbReference type="PROSITE" id="PS50011"/>
    </source>
</evidence>
<dbReference type="Proteomes" id="UP001530377">
    <property type="component" value="Unassembled WGS sequence"/>
</dbReference>
<evidence type="ECO:0000256" key="9">
    <source>
        <dbReference type="ARBA" id="ARBA00041902"/>
    </source>
</evidence>
<dbReference type="PANTHER" id="PTHR24056">
    <property type="entry name" value="CELL DIVISION PROTEIN KINASE"/>
    <property type="match status" value="1"/>
</dbReference>
<evidence type="ECO:0000256" key="10">
    <source>
        <dbReference type="ARBA" id="ARBA00042858"/>
    </source>
</evidence>
<evidence type="ECO:0000256" key="1">
    <source>
        <dbReference type="ARBA" id="ARBA00006485"/>
    </source>
</evidence>
<dbReference type="PANTHER" id="PTHR24056:SF107">
    <property type="entry name" value="CYCLIN-DEPENDENT KINASE 11A-RELATED"/>
    <property type="match status" value="1"/>
</dbReference>
<evidence type="ECO:0000256" key="4">
    <source>
        <dbReference type="ARBA" id="ARBA00022741"/>
    </source>
</evidence>
<evidence type="ECO:0000256" key="2">
    <source>
        <dbReference type="ARBA" id="ARBA00022527"/>
    </source>
</evidence>
<evidence type="ECO:0000256" key="6">
    <source>
        <dbReference type="ARBA" id="ARBA00022840"/>
    </source>
</evidence>
<keyword evidence="3" id="KW-0808">Transferase</keyword>
<protein>
    <recommendedName>
        <fullName evidence="8">Cyclin-dependent kinase 2 homolog</fullName>
    </recommendedName>
    <alternativeName>
        <fullName evidence="9">Cell division control protein 2 homolog</fullName>
    </alternativeName>
    <alternativeName>
        <fullName evidence="10">cdc2-related kinase 2</fullName>
    </alternativeName>
</protein>
<evidence type="ECO:0000256" key="13">
    <source>
        <dbReference type="SAM" id="MobiDB-lite"/>
    </source>
</evidence>
<dbReference type="Pfam" id="PF00069">
    <property type="entry name" value="Pkinase"/>
    <property type="match status" value="2"/>
</dbReference>
<proteinExistence type="inferred from homology"/>
<organism evidence="15 16">
    <name type="scientific">Cyclostephanos tholiformis</name>
    <dbReference type="NCBI Taxonomy" id="382380"/>
    <lineage>
        <taxon>Eukaryota</taxon>
        <taxon>Sar</taxon>
        <taxon>Stramenopiles</taxon>
        <taxon>Ochrophyta</taxon>
        <taxon>Bacillariophyta</taxon>
        <taxon>Coscinodiscophyceae</taxon>
        <taxon>Thalassiosirophycidae</taxon>
        <taxon>Stephanodiscales</taxon>
        <taxon>Stephanodiscaceae</taxon>
        <taxon>Cyclostephanos</taxon>
    </lineage>
</organism>
<reference evidence="15 16" key="1">
    <citation type="submission" date="2024-10" db="EMBL/GenBank/DDBJ databases">
        <title>Updated reference genomes for cyclostephanoid diatoms.</title>
        <authorList>
            <person name="Roberts W.R."/>
            <person name="Alverson A.J."/>
        </authorList>
    </citation>
    <scope>NUCLEOTIDE SEQUENCE [LARGE SCALE GENOMIC DNA]</scope>
    <source>
        <strain evidence="15 16">AJA228-03</strain>
    </source>
</reference>
<evidence type="ECO:0000256" key="3">
    <source>
        <dbReference type="ARBA" id="ARBA00022679"/>
    </source>
</evidence>
<dbReference type="InterPro" id="IPR008271">
    <property type="entry name" value="Ser/Thr_kinase_AS"/>
</dbReference>
<evidence type="ECO:0000256" key="5">
    <source>
        <dbReference type="ARBA" id="ARBA00022777"/>
    </source>
</evidence>